<sequence length="312" mass="34791">MATSLRRCIALRRCTRTSLAYVVRRPLSPDCRIEVAASRDEYEYVQEILEEKNVEYSPILQFDGWRNVAIIVAAPSPLHGHMVGHLMTRINDAVNSMQALDSNIKDCLSMSLPVSNTAYAGRTCITRNWDSALLYVTDEGFILMVAVEVGISQIYEGPRAAISYSVCALHCRVGITVDAAIQQAERQLRTALRNNPYGPLIADGFIWYGWISRAVVETLRYPEDTCPPDTLLESRQSFAIVDAGQFVGGNVPSNLAELRLADCIPTHILIGNTIAATPVHFFSQEWFARSFGHAMLENALQRIKRRSEARAD</sequence>
<dbReference type="Proteomes" id="UP001489719">
    <property type="component" value="Unassembled WGS sequence"/>
</dbReference>
<protein>
    <submittedName>
        <fullName evidence="1">Uncharacterized protein</fullName>
    </submittedName>
</protein>
<reference evidence="2" key="1">
    <citation type="journal article" date="2024" name="Front. Bioeng. Biotechnol.">
        <title>Genome-scale model development and genomic sequencing of the oleaginous clade Lipomyces.</title>
        <authorList>
            <person name="Czajka J.J."/>
            <person name="Han Y."/>
            <person name="Kim J."/>
            <person name="Mondo S.J."/>
            <person name="Hofstad B.A."/>
            <person name="Robles A."/>
            <person name="Haridas S."/>
            <person name="Riley R."/>
            <person name="LaButti K."/>
            <person name="Pangilinan J."/>
            <person name="Andreopoulos W."/>
            <person name="Lipzen A."/>
            <person name="Yan J."/>
            <person name="Wang M."/>
            <person name="Ng V."/>
            <person name="Grigoriev I.V."/>
            <person name="Spatafora J.W."/>
            <person name="Magnuson J.K."/>
            <person name="Baker S.E."/>
            <person name="Pomraning K.R."/>
        </authorList>
    </citation>
    <scope>NUCLEOTIDE SEQUENCE [LARGE SCALE GENOMIC DNA]</scope>
    <source>
        <strain evidence="2">CBS 10300</strain>
    </source>
</reference>
<keyword evidence="2" id="KW-1185">Reference proteome</keyword>
<dbReference type="EMBL" id="MU970056">
    <property type="protein sequence ID" value="KAK9323834.1"/>
    <property type="molecule type" value="Genomic_DNA"/>
</dbReference>
<organism evidence="1 2">
    <name type="scientific">Lipomyces orientalis</name>
    <dbReference type="NCBI Taxonomy" id="1233043"/>
    <lineage>
        <taxon>Eukaryota</taxon>
        <taxon>Fungi</taxon>
        <taxon>Dikarya</taxon>
        <taxon>Ascomycota</taxon>
        <taxon>Saccharomycotina</taxon>
        <taxon>Lipomycetes</taxon>
        <taxon>Lipomycetales</taxon>
        <taxon>Lipomycetaceae</taxon>
        <taxon>Lipomyces</taxon>
    </lineage>
</organism>
<gene>
    <name evidence="1" type="ORF">V1517DRAFT_366526</name>
</gene>
<name>A0ACC3TRS1_9ASCO</name>
<comment type="caution">
    <text evidence="1">The sequence shown here is derived from an EMBL/GenBank/DDBJ whole genome shotgun (WGS) entry which is preliminary data.</text>
</comment>
<evidence type="ECO:0000313" key="2">
    <source>
        <dbReference type="Proteomes" id="UP001489719"/>
    </source>
</evidence>
<accession>A0ACC3TRS1</accession>
<evidence type="ECO:0000313" key="1">
    <source>
        <dbReference type="EMBL" id="KAK9323834.1"/>
    </source>
</evidence>
<proteinExistence type="predicted"/>